<evidence type="ECO:0000259" key="9">
    <source>
        <dbReference type="PROSITE" id="PS50157"/>
    </source>
</evidence>
<evidence type="ECO:0000313" key="10">
    <source>
        <dbReference type="EMBL" id="KAK7492232.1"/>
    </source>
</evidence>
<feature type="domain" description="C2H2-type" evidence="9">
    <location>
        <begin position="575"/>
        <end position="602"/>
    </location>
</feature>
<dbReference type="InterPro" id="IPR050331">
    <property type="entry name" value="Zinc_finger"/>
</dbReference>
<gene>
    <name evidence="10" type="ORF">BaRGS_00016529</name>
</gene>
<feature type="domain" description="C2H2-type" evidence="9">
    <location>
        <begin position="976"/>
        <end position="1004"/>
    </location>
</feature>
<feature type="domain" description="C2H2-type" evidence="9">
    <location>
        <begin position="1236"/>
        <end position="1259"/>
    </location>
</feature>
<dbReference type="SMART" id="SM00355">
    <property type="entry name" value="ZnF_C2H2"/>
    <property type="match status" value="20"/>
</dbReference>
<feature type="domain" description="C2H2-type" evidence="9">
    <location>
        <begin position="860"/>
        <end position="887"/>
    </location>
</feature>
<dbReference type="Gene3D" id="3.30.160.60">
    <property type="entry name" value="Classic Zinc Finger"/>
    <property type="match status" value="15"/>
</dbReference>
<dbReference type="Pfam" id="PF00096">
    <property type="entry name" value="zf-C2H2"/>
    <property type="match status" value="5"/>
</dbReference>
<dbReference type="FunFam" id="3.30.160.60:FF:000446">
    <property type="entry name" value="Zinc finger protein"/>
    <property type="match status" value="2"/>
</dbReference>
<feature type="compositionally biased region" description="Polar residues" evidence="8">
    <location>
        <begin position="415"/>
        <end position="427"/>
    </location>
</feature>
<feature type="domain" description="C2H2-type" evidence="9">
    <location>
        <begin position="947"/>
        <end position="975"/>
    </location>
</feature>
<dbReference type="PROSITE" id="PS00028">
    <property type="entry name" value="ZINC_FINGER_C2H2_1"/>
    <property type="match status" value="14"/>
</dbReference>
<keyword evidence="4 7" id="KW-0863">Zinc-finger</keyword>
<evidence type="ECO:0000256" key="5">
    <source>
        <dbReference type="ARBA" id="ARBA00022833"/>
    </source>
</evidence>
<feature type="domain" description="C2H2-type" evidence="9">
    <location>
        <begin position="1143"/>
        <end position="1170"/>
    </location>
</feature>
<dbReference type="GO" id="GO:0005634">
    <property type="term" value="C:nucleus"/>
    <property type="evidence" value="ECO:0007669"/>
    <property type="project" value="UniProtKB-SubCell"/>
</dbReference>
<accession>A0ABD0KYK4</accession>
<proteinExistence type="predicted"/>
<feature type="domain" description="C2H2-type" evidence="9">
    <location>
        <begin position="731"/>
        <end position="758"/>
    </location>
</feature>
<protein>
    <recommendedName>
        <fullName evidence="9">C2H2-type domain-containing protein</fullName>
    </recommendedName>
</protein>
<dbReference type="Proteomes" id="UP001519460">
    <property type="component" value="Unassembled WGS sequence"/>
</dbReference>
<dbReference type="EMBL" id="JACVVK020000105">
    <property type="protein sequence ID" value="KAK7492232.1"/>
    <property type="molecule type" value="Genomic_DNA"/>
</dbReference>
<dbReference type="FunFam" id="3.30.160.60:FF:000100">
    <property type="entry name" value="Zinc finger 45-like"/>
    <property type="match status" value="1"/>
</dbReference>
<keyword evidence="6" id="KW-0539">Nucleus</keyword>
<feature type="domain" description="C2H2-type" evidence="9">
    <location>
        <begin position="891"/>
        <end position="918"/>
    </location>
</feature>
<feature type="domain" description="C2H2-type" evidence="9">
    <location>
        <begin position="1115"/>
        <end position="1142"/>
    </location>
</feature>
<comment type="subcellular location">
    <subcellularLocation>
        <location evidence="1">Nucleus</location>
    </subcellularLocation>
</comment>
<keyword evidence="11" id="KW-1185">Reference proteome</keyword>
<keyword evidence="2" id="KW-0479">Metal-binding</keyword>
<evidence type="ECO:0000256" key="1">
    <source>
        <dbReference type="ARBA" id="ARBA00004123"/>
    </source>
</evidence>
<feature type="region of interest" description="Disordered" evidence="8">
    <location>
        <begin position="95"/>
        <end position="129"/>
    </location>
</feature>
<dbReference type="SUPFAM" id="SSF57667">
    <property type="entry name" value="beta-beta-alpha zinc fingers"/>
    <property type="match status" value="12"/>
</dbReference>
<feature type="domain" description="C2H2-type" evidence="9">
    <location>
        <begin position="1005"/>
        <end position="1032"/>
    </location>
</feature>
<reference evidence="10 11" key="1">
    <citation type="journal article" date="2023" name="Sci. Data">
        <title>Genome assembly of the Korean intertidal mud-creeper Batillaria attramentaria.</title>
        <authorList>
            <person name="Patra A.K."/>
            <person name="Ho P.T."/>
            <person name="Jun S."/>
            <person name="Lee S.J."/>
            <person name="Kim Y."/>
            <person name="Won Y.J."/>
        </authorList>
    </citation>
    <scope>NUCLEOTIDE SEQUENCE [LARGE SCALE GENOMIC DNA]</scope>
    <source>
        <strain evidence="10">Wonlab-2016</strain>
    </source>
</reference>
<feature type="domain" description="C2H2-type" evidence="9">
    <location>
        <begin position="1180"/>
        <end position="1207"/>
    </location>
</feature>
<dbReference type="PROSITE" id="PS50157">
    <property type="entry name" value="ZINC_FINGER_C2H2_2"/>
    <property type="match status" value="19"/>
</dbReference>
<comment type="caution">
    <text evidence="10">The sequence shown here is derived from an EMBL/GenBank/DDBJ whole genome shotgun (WGS) entry which is preliminary data.</text>
</comment>
<feature type="domain" description="C2H2-type" evidence="9">
    <location>
        <begin position="759"/>
        <end position="787"/>
    </location>
</feature>
<feature type="compositionally biased region" description="Basic and acidic residues" evidence="8">
    <location>
        <begin position="558"/>
        <end position="572"/>
    </location>
</feature>
<dbReference type="GO" id="GO:0008270">
    <property type="term" value="F:zinc ion binding"/>
    <property type="evidence" value="ECO:0007669"/>
    <property type="project" value="UniProtKB-KW"/>
</dbReference>
<feature type="region of interest" description="Disordered" evidence="8">
    <location>
        <begin position="1"/>
        <end position="38"/>
    </location>
</feature>
<dbReference type="PANTHER" id="PTHR16515">
    <property type="entry name" value="PR DOMAIN ZINC FINGER PROTEIN"/>
    <property type="match status" value="1"/>
</dbReference>
<evidence type="ECO:0000256" key="7">
    <source>
        <dbReference type="PROSITE-ProRule" id="PRU00042"/>
    </source>
</evidence>
<feature type="compositionally biased region" description="Polar residues" evidence="8">
    <location>
        <begin position="97"/>
        <end position="107"/>
    </location>
</feature>
<organism evidence="10 11">
    <name type="scientific">Batillaria attramentaria</name>
    <dbReference type="NCBI Taxonomy" id="370345"/>
    <lineage>
        <taxon>Eukaryota</taxon>
        <taxon>Metazoa</taxon>
        <taxon>Spiralia</taxon>
        <taxon>Lophotrochozoa</taxon>
        <taxon>Mollusca</taxon>
        <taxon>Gastropoda</taxon>
        <taxon>Caenogastropoda</taxon>
        <taxon>Sorbeoconcha</taxon>
        <taxon>Cerithioidea</taxon>
        <taxon>Batillariidae</taxon>
        <taxon>Batillaria</taxon>
    </lineage>
</organism>
<keyword evidence="3" id="KW-0677">Repeat</keyword>
<dbReference type="Pfam" id="PF13912">
    <property type="entry name" value="zf-C2H2_6"/>
    <property type="match status" value="1"/>
</dbReference>
<feature type="domain" description="C2H2-type" evidence="9">
    <location>
        <begin position="1087"/>
        <end position="1114"/>
    </location>
</feature>
<feature type="domain" description="C2H2-type" evidence="9">
    <location>
        <begin position="1267"/>
        <end position="1294"/>
    </location>
</feature>
<feature type="compositionally biased region" description="Polar residues" evidence="8">
    <location>
        <begin position="1"/>
        <end position="31"/>
    </location>
</feature>
<feature type="region of interest" description="Disordered" evidence="8">
    <location>
        <begin position="520"/>
        <end position="572"/>
    </location>
</feature>
<evidence type="ECO:0000256" key="2">
    <source>
        <dbReference type="ARBA" id="ARBA00022723"/>
    </source>
</evidence>
<feature type="domain" description="C2H2-type" evidence="9">
    <location>
        <begin position="919"/>
        <end position="946"/>
    </location>
</feature>
<dbReference type="InterPro" id="IPR013087">
    <property type="entry name" value="Znf_C2H2_type"/>
</dbReference>
<dbReference type="FunFam" id="3.30.160.60:FF:000478">
    <property type="entry name" value="Zinc finger protein 133"/>
    <property type="match status" value="1"/>
</dbReference>
<feature type="region of interest" description="Disordered" evidence="8">
    <location>
        <begin position="412"/>
        <end position="440"/>
    </location>
</feature>
<feature type="domain" description="C2H2-type" evidence="9">
    <location>
        <begin position="820"/>
        <end position="847"/>
    </location>
</feature>
<feature type="domain" description="C2H2-type" evidence="9">
    <location>
        <begin position="607"/>
        <end position="634"/>
    </location>
</feature>
<feature type="domain" description="C2H2-type" evidence="9">
    <location>
        <begin position="788"/>
        <end position="815"/>
    </location>
</feature>
<evidence type="ECO:0000256" key="8">
    <source>
        <dbReference type="SAM" id="MobiDB-lite"/>
    </source>
</evidence>
<dbReference type="InterPro" id="IPR036236">
    <property type="entry name" value="Znf_C2H2_sf"/>
</dbReference>
<name>A0ABD0KYK4_9CAEN</name>
<dbReference type="PANTHER" id="PTHR16515:SF49">
    <property type="entry name" value="GASTRULA ZINC FINGER PROTEIN XLCGF49.1-LIKE-RELATED"/>
    <property type="match status" value="1"/>
</dbReference>
<sequence>MSIREQYNTGLTSSQSTATSGKNFSSDTPALSQDPGCVQVSKTSGLVQEQDVSGAMFTGRNFSAGSCLIHQAVSQSVAPQPNRLGIAASAFPVHQHPFSSSPENMNWRQPLPPSYKDDDPHGYGFSGNSSIGFASPSPRSLFSLLQQTEPSSCKVATFPQFPPGSSLLSSASQLPHSHCGVVSDGTHHTGALSDVTRQHFWSSDMLSTYASQNAAHTSDHFILGGHYSSCASYSKSVFPPSRHVFGDFSSYPLVNAAVPDSMNNPAAQTWGQYRDPSVDKTRQGHFDSTRKSYEHERATAEKHNLPGLCAFQTHALSRQGTDASLSEPQARSGMSEHHVAAPWDHSENIVKPVPDEDNKEGLADLIRELNQHPELNEHACSDSKSEVPPWKQQRCSGLLRSILTADIVEKDEMDSSQFNQPVQSQENPNRREGYVDLGSSLPAVSKDRARVIKISEQTSRASDDSDTETYMSADEQVFHSGNQCRPRKLAMRLKLSPTPNKCSADSGCSSGEGVIETIRRRASNASDNSSVDQKMSEEHSEATSAFSMIRSFRRKPKKSDTGQTDKSKHSTESAHKCDRCGKTFAFTYALTRHQKRCGVDRSLLKKYECCLCEKVFYTPEGLKRHHRTCGVDRSCHNAGTRQQLPRTSKKGITYISDDSSQDMGDKTYQPQRMVNKEEEEKSVETHSVPENKHQTLKALQTSNSRKQNQKLAARQGSKYVVLKKSAAGKIYECHVCGKCFKRADSLTVHMRVHTGDRPFQCKFCDASYKVSSHLSCHVRAKHSTERPYRCDRCSKSFAFTYALTRHQKRCGVDRSLLKKYECFLCEKVFYTPEGLKRHHRTCGIDKSDLAQNSLAEEKPYKCENCGKLFAKLFGLDRHRRFKCGKETKTPYICQECGKTFVKKNRYHIHVRHHTGERPFKCSLCEDAFCDPSTLKKHQDRHTENKKHVCLLCDASFFDSRCLSLHLMRVHCGIKPYKCQECKAEFSSGYRLSRHIRRVHRKEKKFKCCICSKTFFESHTWLKHMETHTNQPQQDKTQIENMPATKRMFKHVICKLCSETFSMKDLRAHIVEKHAGLSLGDVVSDPIFRCSQCPKEFLRPDVLRMHEFRHKGEKPFPCDKCGSTFSSKGTLRIHQRVHTNYCPHLCSVCGKKFRWQASLSSHIQTHHFQQPIDMDGKPIRYTCKECGKEFDRKMYLQCHMKYHKSMFPFICAQCGKRCITMSRLKIHMSTHEGPKPFNCDTCGVGFFYQYLLKNHLNRKHKKGPLQSWLCSLCGRSLCSKYVLQNHMRLHAKNPDGKIKRCRERGVQPEHNTPEAASVAV</sequence>
<evidence type="ECO:0000313" key="11">
    <source>
        <dbReference type="Proteomes" id="UP001519460"/>
    </source>
</evidence>
<evidence type="ECO:0000256" key="6">
    <source>
        <dbReference type="ARBA" id="ARBA00023242"/>
    </source>
</evidence>
<evidence type="ECO:0000256" key="3">
    <source>
        <dbReference type="ARBA" id="ARBA00022737"/>
    </source>
</evidence>
<keyword evidence="5" id="KW-0862">Zinc</keyword>
<feature type="domain" description="C2H2-type" evidence="9">
    <location>
        <begin position="1208"/>
        <end position="1235"/>
    </location>
</feature>
<evidence type="ECO:0000256" key="4">
    <source>
        <dbReference type="ARBA" id="ARBA00022771"/>
    </source>
</evidence>